<dbReference type="PANTHER" id="PTHR12788:SF10">
    <property type="entry name" value="PROTEIN-TYROSINE SULFOTRANSFERASE"/>
    <property type="match status" value="1"/>
</dbReference>
<dbReference type="Pfam" id="PF13469">
    <property type="entry name" value="Sulfotransfer_3"/>
    <property type="match status" value="1"/>
</dbReference>
<dbReference type="InterPro" id="IPR026634">
    <property type="entry name" value="TPST-like"/>
</dbReference>
<accession>A0A418XX80</accession>
<protein>
    <submittedName>
        <fullName evidence="2">Sulfotransferase</fullName>
    </submittedName>
</protein>
<evidence type="ECO:0000313" key="2">
    <source>
        <dbReference type="EMBL" id="RJG17441.1"/>
    </source>
</evidence>
<dbReference type="Gene3D" id="3.40.50.300">
    <property type="entry name" value="P-loop containing nucleotide triphosphate hydrolases"/>
    <property type="match status" value="1"/>
</dbReference>
<gene>
    <name evidence="2" type="ORF">D4A39_12050</name>
</gene>
<reference evidence="2 3" key="1">
    <citation type="submission" date="2018-09" db="EMBL/GenBank/DDBJ databases">
        <title>Alcanivorax profundi sp. nov., isolated from 1000 m-depth seawater of the Mariana Trench.</title>
        <authorList>
            <person name="Liu J."/>
        </authorList>
    </citation>
    <scope>NUCLEOTIDE SEQUENCE [LARGE SCALE GENOMIC DNA]</scope>
    <source>
        <strain evidence="2 3">MTEO17</strain>
    </source>
</reference>
<sequence>MESGIDKIMPENAKGMFTIKSLVIHKVTFRFLFKYLLKRAVTKIEDWFFRPVRITVNTVFVVGCGHSGTTLLAAKLGRHNDILSIGKESNLFLPYKNSLYMSSRILAEWQDFALSDKKQCVLEKTPKHLYCVDRISKVAPDHKMVAMIRNPLDTVSSLNKRFHDLDLCIDRWINDNNQVLALAEKEQVLVVRFEDLTMSPEKVFGEVCRFAGLSYDPAILDAGETAYLDNETTSSNMRVRSRQVSRKITQNIDGWKASLSEDQARYVIQRTRVVAEQLGYALRDEPGGPLG</sequence>
<organism evidence="2 3">
    <name type="scientific">Alcanivorax profundi</name>
    <dbReference type="NCBI Taxonomy" id="2338368"/>
    <lineage>
        <taxon>Bacteria</taxon>
        <taxon>Pseudomonadati</taxon>
        <taxon>Pseudomonadota</taxon>
        <taxon>Gammaproteobacteria</taxon>
        <taxon>Oceanospirillales</taxon>
        <taxon>Alcanivoracaceae</taxon>
        <taxon>Alcanivorax</taxon>
    </lineage>
</organism>
<dbReference type="GO" id="GO:0008476">
    <property type="term" value="F:protein-tyrosine sulfotransferase activity"/>
    <property type="evidence" value="ECO:0007669"/>
    <property type="project" value="InterPro"/>
</dbReference>
<dbReference type="Proteomes" id="UP000283734">
    <property type="component" value="Unassembled WGS sequence"/>
</dbReference>
<dbReference type="PANTHER" id="PTHR12788">
    <property type="entry name" value="PROTEIN-TYROSINE SULFOTRANSFERASE 2"/>
    <property type="match status" value="1"/>
</dbReference>
<keyword evidence="1 2" id="KW-0808">Transferase</keyword>
<dbReference type="EMBL" id="QYYA01000003">
    <property type="protein sequence ID" value="RJG17441.1"/>
    <property type="molecule type" value="Genomic_DNA"/>
</dbReference>
<comment type="caution">
    <text evidence="2">The sequence shown here is derived from an EMBL/GenBank/DDBJ whole genome shotgun (WGS) entry which is preliminary data.</text>
</comment>
<keyword evidence="3" id="KW-1185">Reference proteome</keyword>
<evidence type="ECO:0000313" key="3">
    <source>
        <dbReference type="Proteomes" id="UP000283734"/>
    </source>
</evidence>
<dbReference type="InterPro" id="IPR027417">
    <property type="entry name" value="P-loop_NTPase"/>
</dbReference>
<evidence type="ECO:0000256" key="1">
    <source>
        <dbReference type="ARBA" id="ARBA00022679"/>
    </source>
</evidence>
<proteinExistence type="predicted"/>
<dbReference type="AlphaFoldDB" id="A0A418XX80"/>
<dbReference type="SUPFAM" id="SSF52540">
    <property type="entry name" value="P-loop containing nucleoside triphosphate hydrolases"/>
    <property type="match status" value="1"/>
</dbReference>
<name>A0A418XX80_9GAMM</name>